<comment type="similarity">
    <text evidence="2">Belongs to the V-ATPase 116 kDa subunit family.</text>
</comment>
<keyword evidence="5 9" id="KW-1133">Transmembrane helix</keyword>
<feature type="transmembrane region" description="Helical" evidence="9">
    <location>
        <begin position="482"/>
        <end position="501"/>
    </location>
</feature>
<feature type="transmembrane region" description="Helical" evidence="9">
    <location>
        <begin position="507"/>
        <end position="527"/>
    </location>
</feature>
<evidence type="ECO:0000256" key="8">
    <source>
        <dbReference type="SAM" id="Coils"/>
    </source>
</evidence>
<name>A0A1G8PKI9_9CLOT</name>
<feature type="transmembrane region" description="Helical" evidence="9">
    <location>
        <begin position="408"/>
        <end position="427"/>
    </location>
</feature>
<feature type="transmembrane region" description="Helical" evidence="9">
    <location>
        <begin position="363"/>
        <end position="387"/>
    </location>
</feature>
<keyword evidence="7 9" id="KW-0472">Membrane</keyword>
<evidence type="ECO:0000256" key="7">
    <source>
        <dbReference type="ARBA" id="ARBA00023136"/>
    </source>
</evidence>
<evidence type="ECO:0000256" key="1">
    <source>
        <dbReference type="ARBA" id="ARBA00004141"/>
    </source>
</evidence>
<evidence type="ECO:0000256" key="3">
    <source>
        <dbReference type="ARBA" id="ARBA00022448"/>
    </source>
</evidence>
<reference evidence="10 11" key="1">
    <citation type="submission" date="2016-10" db="EMBL/GenBank/DDBJ databases">
        <authorList>
            <person name="de Groot N.N."/>
        </authorList>
    </citation>
    <scope>NUCLEOTIDE SEQUENCE [LARGE SCALE GENOMIC DNA]</scope>
    <source>
        <strain evidence="10 11">CGMCC 1.5058</strain>
    </source>
</reference>
<evidence type="ECO:0000256" key="6">
    <source>
        <dbReference type="ARBA" id="ARBA00023065"/>
    </source>
</evidence>
<dbReference type="AlphaFoldDB" id="A0A1G8PKI9"/>
<dbReference type="EMBL" id="FNDZ01000005">
    <property type="protein sequence ID" value="SDI93013.1"/>
    <property type="molecule type" value="Genomic_DNA"/>
</dbReference>
<proteinExistence type="inferred from homology"/>
<accession>A0A1G8PKI9</accession>
<dbReference type="GO" id="GO:0033179">
    <property type="term" value="C:proton-transporting V-type ATPase, V0 domain"/>
    <property type="evidence" value="ECO:0007669"/>
    <property type="project" value="InterPro"/>
</dbReference>
<evidence type="ECO:0000256" key="5">
    <source>
        <dbReference type="ARBA" id="ARBA00022989"/>
    </source>
</evidence>
<feature type="transmembrane region" description="Helical" evidence="9">
    <location>
        <begin position="558"/>
        <end position="575"/>
    </location>
</feature>
<dbReference type="Pfam" id="PF01496">
    <property type="entry name" value="V_ATPase_I"/>
    <property type="match status" value="1"/>
</dbReference>
<gene>
    <name evidence="10" type="ORF">SAMN05421804_105134</name>
</gene>
<feature type="transmembrane region" description="Helical" evidence="9">
    <location>
        <begin position="447"/>
        <end position="470"/>
    </location>
</feature>
<keyword evidence="6" id="KW-0406">Ion transport</keyword>
<dbReference type="Proteomes" id="UP000183255">
    <property type="component" value="Unassembled WGS sequence"/>
</dbReference>
<dbReference type="PANTHER" id="PTHR11629:SF63">
    <property type="entry name" value="V-TYPE PROTON ATPASE SUBUNIT A"/>
    <property type="match status" value="1"/>
</dbReference>
<evidence type="ECO:0000313" key="11">
    <source>
        <dbReference type="Proteomes" id="UP000183255"/>
    </source>
</evidence>
<keyword evidence="3" id="KW-0813">Transport</keyword>
<evidence type="ECO:0000313" key="10">
    <source>
        <dbReference type="EMBL" id="SDI93013.1"/>
    </source>
</evidence>
<dbReference type="GO" id="GO:0016471">
    <property type="term" value="C:vacuolar proton-transporting V-type ATPase complex"/>
    <property type="evidence" value="ECO:0007669"/>
    <property type="project" value="TreeGrafter"/>
</dbReference>
<comment type="subcellular location">
    <subcellularLocation>
        <location evidence="1">Membrane</location>
        <topology evidence="1">Multi-pass membrane protein</topology>
    </subcellularLocation>
</comment>
<sequence>MAIVKMSNFGLFTFDSDRDKLLHELQKFGYVHFTDLKEQTAYLEEGLESLEIPYEVSEVEDKIQNVKFAMDLLKRYDERETGMKAMIKGKNTFTFEELEKKVAHFDYEPVIDKFRELTRKIDLISQEELKEKAAMEELRPWRNLDYDVRLFRDFQFSEVFTGTIPKKLMESLKEALGTLEETYLETLSEGKDEAYVIGLTSKREKEDFNEILRNHSYTTVNLSVSGTPEEEMKKRKESLEKMKEEKKKLQAEIKSMAGHLARFEEVYEYLLNLRLRYAAENNFLRTGSVNVIEGFIPTDKTDGFRKAVEKTQEGAYYLELEEAKTEDVSVPILLKNGKFTEAFESLTTMYSLPTYDAIDPTPLFAPFFFAFFGMMIGDWGYGLLLLLGTGTILKIANLEKGQKLMMRFLFYLSFSTIAWGFIFGSFFGFPFPGFSLISPAEEYNKLLIVSIAFGGIHLFYALGIKAYLAFRAGKPLDALYDVGFWYMALMGGIVYLLSMVLGSLPDMVATGSLIVMVIGMVGIILTGGRENESAVGKLAGGMYSLYGISSYIGDFVSYSRLMALALSGGFIATAINMMVEMLFALGIPGIIGGVVVFVVGQAFNLFLSALSAYVHTSRLTYVEFFGKFYDGGGKPFKLFRNKSKYINIE</sequence>
<feature type="transmembrane region" description="Helical" evidence="9">
    <location>
        <begin position="582"/>
        <end position="603"/>
    </location>
</feature>
<dbReference type="GO" id="GO:0046961">
    <property type="term" value="F:proton-transporting ATPase activity, rotational mechanism"/>
    <property type="evidence" value="ECO:0007669"/>
    <property type="project" value="InterPro"/>
</dbReference>
<keyword evidence="4 9" id="KW-0812">Transmembrane</keyword>
<evidence type="ECO:0000256" key="9">
    <source>
        <dbReference type="SAM" id="Phobius"/>
    </source>
</evidence>
<evidence type="ECO:0000256" key="2">
    <source>
        <dbReference type="ARBA" id="ARBA00009904"/>
    </source>
</evidence>
<dbReference type="InterPro" id="IPR002490">
    <property type="entry name" value="V-ATPase_116kDa_su"/>
</dbReference>
<feature type="coiled-coil region" evidence="8">
    <location>
        <begin position="229"/>
        <end position="259"/>
    </location>
</feature>
<dbReference type="PANTHER" id="PTHR11629">
    <property type="entry name" value="VACUOLAR PROTON ATPASES"/>
    <property type="match status" value="1"/>
</dbReference>
<evidence type="ECO:0000256" key="4">
    <source>
        <dbReference type="ARBA" id="ARBA00022692"/>
    </source>
</evidence>
<keyword evidence="8" id="KW-0175">Coiled coil</keyword>
<dbReference type="GO" id="GO:0051117">
    <property type="term" value="F:ATPase binding"/>
    <property type="evidence" value="ECO:0007669"/>
    <property type="project" value="TreeGrafter"/>
</dbReference>
<dbReference type="GO" id="GO:0007035">
    <property type="term" value="P:vacuolar acidification"/>
    <property type="evidence" value="ECO:0007669"/>
    <property type="project" value="TreeGrafter"/>
</dbReference>
<protein>
    <submittedName>
        <fullName evidence="10">V/A-type H+-transporting ATPase subunit I</fullName>
    </submittedName>
</protein>
<organism evidence="10 11">
    <name type="scientific">Proteiniclasticum ruminis</name>
    <dbReference type="NCBI Taxonomy" id="398199"/>
    <lineage>
        <taxon>Bacteria</taxon>
        <taxon>Bacillati</taxon>
        <taxon>Bacillota</taxon>
        <taxon>Clostridia</taxon>
        <taxon>Eubacteriales</taxon>
        <taxon>Clostridiaceae</taxon>
        <taxon>Proteiniclasticum</taxon>
    </lineage>
</organism>